<name>A0AAW2IPQ4_9LAMI</name>
<comment type="caution">
    <text evidence="1">The sequence shown here is derived from an EMBL/GenBank/DDBJ whole genome shotgun (WGS) entry which is preliminary data.</text>
</comment>
<reference evidence="1" key="2">
    <citation type="journal article" date="2024" name="Plant">
        <title>Genomic evolution and insights into agronomic trait innovations of Sesamum species.</title>
        <authorList>
            <person name="Miao H."/>
            <person name="Wang L."/>
            <person name="Qu L."/>
            <person name="Liu H."/>
            <person name="Sun Y."/>
            <person name="Le M."/>
            <person name="Wang Q."/>
            <person name="Wei S."/>
            <person name="Zheng Y."/>
            <person name="Lin W."/>
            <person name="Duan Y."/>
            <person name="Cao H."/>
            <person name="Xiong S."/>
            <person name="Wang X."/>
            <person name="Wei L."/>
            <person name="Li C."/>
            <person name="Ma Q."/>
            <person name="Ju M."/>
            <person name="Zhao R."/>
            <person name="Li G."/>
            <person name="Mu C."/>
            <person name="Tian Q."/>
            <person name="Mei H."/>
            <person name="Zhang T."/>
            <person name="Gao T."/>
            <person name="Zhang H."/>
        </authorList>
    </citation>
    <scope>NUCLEOTIDE SEQUENCE</scope>
    <source>
        <strain evidence="1">G01</strain>
    </source>
</reference>
<dbReference type="AlphaFoldDB" id="A0AAW2IPQ4"/>
<dbReference type="EMBL" id="JACGWK010001674">
    <property type="protein sequence ID" value="KAL0284134.1"/>
    <property type="molecule type" value="Genomic_DNA"/>
</dbReference>
<proteinExistence type="predicted"/>
<reference evidence="1" key="1">
    <citation type="submission" date="2020-06" db="EMBL/GenBank/DDBJ databases">
        <authorList>
            <person name="Li T."/>
            <person name="Hu X."/>
            <person name="Zhang T."/>
            <person name="Song X."/>
            <person name="Zhang H."/>
            <person name="Dai N."/>
            <person name="Sheng W."/>
            <person name="Hou X."/>
            <person name="Wei L."/>
        </authorList>
    </citation>
    <scope>NUCLEOTIDE SEQUENCE</scope>
    <source>
        <strain evidence="1">G01</strain>
        <tissue evidence="1">Leaf</tissue>
    </source>
</reference>
<dbReference type="PANTHER" id="PTHR33240">
    <property type="entry name" value="OS08G0508500 PROTEIN"/>
    <property type="match status" value="1"/>
</dbReference>
<evidence type="ECO:0000313" key="1">
    <source>
        <dbReference type="EMBL" id="KAL0284134.1"/>
    </source>
</evidence>
<dbReference type="PANTHER" id="PTHR33240:SF8">
    <property type="entry name" value="OS03G0439900 PROTEIN"/>
    <property type="match status" value="1"/>
</dbReference>
<gene>
    <name evidence="1" type="ORF">Sangu_2474100</name>
</gene>
<protein>
    <recommendedName>
        <fullName evidence="2">Reverse transcriptase</fullName>
    </recommendedName>
</protein>
<accession>A0AAW2IPQ4</accession>
<sequence>MIQGFNQGEQRAIGVIRMELLMDDMVSTAFFYVIDVKTSYNMLLGHPWLHENFMVLSTWHQRFKYCRNAGFNPIEKSSLEKLLPEATGKKLHGLDATLIMLKEKGHAIQDSQVRLGFTPPKQVCIAIKRVSKNYATEEFSSTANDKKENPRESIFNWLGPHRRMVYGTTNRESAFTRLAPCKRAVYRNRSMFKVATR</sequence>
<organism evidence="1">
    <name type="scientific">Sesamum angustifolium</name>
    <dbReference type="NCBI Taxonomy" id="2727405"/>
    <lineage>
        <taxon>Eukaryota</taxon>
        <taxon>Viridiplantae</taxon>
        <taxon>Streptophyta</taxon>
        <taxon>Embryophyta</taxon>
        <taxon>Tracheophyta</taxon>
        <taxon>Spermatophyta</taxon>
        <taxon>Magnoliopsida</taxon>
        <taxon>eudicotyledons</taxon>
        <taxon>Gunneridae</taxon>
        <taxon>Pentapetalae</taxon>
        <taxon>asterids</taxon>
        <taxon>lamiids</taxon>
        <taxon>Lamiales</taxon>
        <taxon>Pedaliaceae</taxon>
        <taxon>Sesamum</taxon>
    </lineage>
</organism>
<evidence type="ECO:0008006" key="2">
    <source>
        <dbReference type="Google" id="ProtNLM"/>
    </source>
</evidence>